<dbReference type="Pfam" id="PF10547">
    <property type="entry name" value="P22_AR_N"/>
    <property type="match status" value="1"/>
</dbReference>
<dbReference type="PRINTS" id="PR01994">
    <property type="entry name" value="ANTIREPRESSR"/>
</dbReference>
<evidence type="ECO:0000259" key="1">
    <source>
        <dbReference type="Pfam" id="PF10547"/>
    </source>
</evidence>
<protein>
    <submittedName>
        <fullName evidence="2">P22_AR N-terminal domain-containing protein</fullName>
    </submittedName>
</protein>
<dbReference type="STRING" id="1123402.SAMN02583745_01881"/>
<dbReference type="InterPro" id="IPR018875">
    <property type="entry name" value="Antirepressor_Ant_N"/>
</dbReference>
<dbReference type="OrthoDB" id="1042522at2"/>
<dbReference type="RefSeq" id="WP_093320149.1">
    <property type="nucleotide sequence ID" value="NZ_FOHV01000014.1"/>
</dbReference>
<dbReference type="EMBL" id="FOHV01000014">
    <property type="protein sequence ID" value="SET28125.1"/>
    <property type="molecule type" value="Genomic_DNA"/>
</dbReference>
<dbReference type="AlphaFoldDB" id="A0A1I0D7C7"/>
<keyword evidence="3" id="KW-1185">Reference proteome</keyword>
<organism evidence="2 3">
    <name type="scientific">Thorsellia anophelis DSM 18579</name>
    <dbReference type="NCBI Taxonomy" id="1123402"/>
    <lineage>
        <taxon>Bacteria</taxon>
        <taxon>Pseudomonadati</taxon>
        <taxon>Pseudomonadota</taxon>
        <taxon>Gammaproteobacteria</taxon>
        <taxon>Enterobacterales</taxon>
        <taxon>Thorselliaceae</taxon>
        <taxon>Thorsellia</taxon>
    </lineage>
</organism>
<accession>A0A1I0D7C7</accession>
<feature type="domain" description="Antirepressor protein ant N-terminal" evidence="1">
    <location>
        <begin position="15"/>
        <end position="124"/>
    </location>
</feature>
<name>A0A1I0D7C7_9GAMM</name>
<dbReference type="Proteomes" id="UP000242642">
    <property type="component" value="Unassembled WGS sequence"/>
</dbReference>
<sequence length="191" mass="21975">MQNQLSTVNTNSTIRVPFHGADLFVVEHNGEPFVPMKPVVEGMGLTWQSQNEKLKRRFTKGVTEIVIPSKGGDQMMTCLALRKLAGWLATISPSKVKPEIRDKVIQYQEQCDDVLYEYWTTGQVKPRSFSPAEVEAQEIARYDKETFENASKGAVFMNVRKRAKKEIKERVEAWTKRYQLQFEFALIGEKK</sequence>
<evidence type="ECO:0000313" key="2">
    <source>
        <dbReference type="EMBL" id="SET28125.1"/>
    </source>
</evidence>
<reference evidence="3" key="1">
    <citation type="submission" date="2016-10" db="EMBL/GenBank/DDBJ databases">
        <authorList>
            <person name="Varghese N."/>
            <person name="Submissions S."/>
        </authorList>
    </citation>
    <scope>NUCLEOTIDE SEQUENCE [LARGE SCALE GENOMIC DNA]</scope>
    <source>
        <strain evidence="3">DSM 18579</strain>
    </source>
</reference>
<gene>
    <name evidence="2" type="ORF">SAMN02583745_01881</name>
</gene>
<proteinExistence type="predicted"/>
<evidence type="ECO:0000313" key="3">
    <source>
        <dbReference type="Proteomes" id="UP000242642"/>
    </source>
</evidence>